<comment type="caution">
    <text evidence="2">The sequence shown here is derived from an EMBL/GenBank/DDBJ whole genome shotgun (WGS) entry which is preliminary data.</text>
</comment>
<keyword evidence="1" id="KW-0732">Signal</keyword>
<dbReference type="EMBL" id="MBFS01000143">
    <property type="protein sequence ID" value="PVV04279.1"/>
    <property type="molecule type" value="Genomic_DNA"/>
</dbReference>
<feature type="chain" id="PRO_5015661578" evidence="1">
    <location>
        <begin position="24"/>
        <end position="195"/>
    </location>
</feature>
<dbReference type="Proteomes" id="UP000245609">
    <property type="component" value="Unassembled WGS sequence"/>
</dbReference>
<evidence type="ECO:0000313" key="2">
    <source>
        <dbReference type="EMBL" id="PVV04279.1"/>
    </source>
</evidence>
<evidence type="ECO:0000313" key="3">
    <source>
        <dbReference type="Proteomes" id="UP000245609"/>
    </source>
</evidence>
<feature type="signal peptide" evidence="1">
    <location>
        <begin position="1"/>
        <end position="23"/>
    </location>
</feature>
<dbReference type="AlphaFoldDB" id="A0A2T9ZI74"/>
<evidence type="ECO:0000256" key="1">
    <source>
        <dbReference type="SAM" id="SignalP"/>
    </source>
</evidence>
<sequence>MFYKKLITPILILFWILLNTSRASTTGNSNEIKRDVGKLFNFFIKGDELYPHMMELEKRINNCKQTFVDELSCVVENLNVLTKRKNQNEHSFAKTANETKIIMKKAKKINMDMHLCMVSNEGAFHFEGSNYENKMKKLYIDYNVSLLRFKYLENRLRILRNYINSSGFVLSKWNNIKMLLKIYEKMCLGYIEKKL</sequence>
<protein>
    <submittedName>
        <fullName evidence="2">Uncharacterized protein</fullName>
    </submittedName>
</protein>
<gene>
    <name evidence="2" type="ORF">BB560_001225</name>
</gene>
<organism evidence="2 3">
    <name type="scientific">Smittium megazygosporum</name>
    <dbReference type="NCBI Taxonomy" id="133381"/>
    <lineage>
        <taxon>Eukaryota</taxon>
        <taxon>Fungi</taxon>
        <taxon>Fungi incertae sedis</taxon>
        <taxon>Zoopagomycota</taxon>
        <taxon>Kickxellomycotina</taxon>
        <taxon>Harpellomycetes</taxon>
        <taxon>Harpellales</taxon>
        <taxon>Legeriomycetaceae</taxon>
        <taxon>Smittium</taxon>
    </lineage>
</organism>
<reference evidence="2 3" key="1">
    <citation type="journal article" date="2018" name="MBio">
        <title>Comparative Genomics Reveals the Core Gene Toolbox for the Fungus-Insect Symbiosis.</title>
        <authorList>
            <person name="Wang Y."/>
            <person name="Stata M."/>
            <person name="Wang W."/>
            <person name="Stajich J.E."/>
            <person name="White M.M."/>
            <person name="Moncalvo J.M."/>
        </authorList>
    </citation>
    <scope>NUCLEOTIDE SEQUENCE [LARGE SCALE GENOMIC DNA]</scope>
    <source>
        <strain evidence="2 3">SC-DP-2</strain>
    </source>
</reference>
<proteinExistence type="predicted"/>
<name>A0A2T9ZI74_9FUNG</name>
<accession>A0A2T9ZI74</accession>
<keyword evidence="3" id="KW-1185">Reference proteome</keyword>